<dbReference type="InterPro" id="IPR050808">
    <property type="entry name" value="Phage_Integrase"/>
</dbReference>
<evidence type="ECO:0000256" key="3">
    <source>
        <dbReference type="ARBA" id="ARBA00023125"/>
    </source>
</evidence>
<dbReference type="Pfam" id="PF22022">
    <property type="entry name" value="Phage_int_M"/>
    <property type="match status" value="1"/>
</dbReference>
<dbReference type="PROSITE" id="PS51898">
    <property type="entry name" value="TYR_RECOMBINASE"/>
    <property type="match status" value="1"/>
</dbReference>
<dbReference type="InterPro" id="IPR025166">
    <property type="entry name" value="Integrase_DNA_bind_dom"/>
</dbReference>
<dbReference type="InterPro" id="IPR013762">
    <property type="entry name" value="Integrase-like_cat_sf"/>
</dbReference>
<dbReference type="EMBL" id="BAER01000045">
    <property type="protein sequence ID" value="GAC32910.1"/>
    <property type="molecule type" value="Genomic_DNA"/>
</dbReference>
<dbReference type="GO" id="GO:0015074">
    <property type="term" value="P:DNA integration"/>
    <property type="evidence" value="ECO:0007669"/>
    <property type="project" value="UniProtKB-KW"/>
</dbReference>
<keyword evidence="7" id="KW-1185">Reference proteome</keyword>
<proteinExistence type="inferred from homology"/>
<name>K7AC36_9ALTE</name>
<evidence type="ECO:0000256" key="2">
    <source>
        <dbReference type="ARBA" id="ARBA00022908"/>
    </source>
</evidence>
<accession>K7AC36</accession>
<dbReference type="InterPro" id="IPR002104">
    <property type="entry name" value="Integrase_catalytic"/>
</dbReference>
<reference evidence="7" key="1">
    <citation type="journal article" date="2014" name="Environ. Microbiol.">
        <title>Comparative genomics of the marine bacterial genus Glaciecola reveals the high degree of genomic diversity and genomic characteristic for cold adaptation.</title>
        <authorList>
            <person name="Qin Q.L."/>
            <person name="Xie B.B."/>
            <person name="Yu Y."/>
            <person name="Shu Y.L."/>
            <person name="Rong J.C."/>
            <person name="Zhang Y.J."/>
            <person name="Zhao D.L."/>
            <person name="Chen X.L."/>
            <person name="Zhang X.Y."/>
            <person name="Chen B."/>
            <person name="Zhou B.C."/>
            <person name="Zhang Y.Z."/>
        </authorList>
    </citation>
    <scope>NUCLEOTIDE SEQUENCE [LARGE SCALE GENOMIC DNA]</scope>
    <source>
        <strain evidence="7">LMG 21857</strain>
    </source>
</reference>
<evidence type="ECO:0000256" key="1">
    <source>
        <dbReference type="ARBA" id="ARBA00008857"/>
    </source>
</evidence>
<dbReference type="CDD" id="cd00801">
    <property type="entry name" value="INT_P4_C"/>
    <property type="match status" value="1"/>
</dbReference>
<dbReference type="PANTHER" id="PTHR30629">
    <property type="entry name" value="PROPHAGE INTEGRASE"/>
    <property type="match status" value="1"/>
</dbReference>
<dbReference type="NCBIfam" id="NF007246">
    <property type="entry name" value="PRK09692.1"/>
    <property type="match status" value="1"/>
</dbReference>
<evidence type="ECO:0000259" key="5">
    <source>
        <dbReference type="PROSITE" id="PS51898"/>
    </source>
</evidence>
<dbReference type="Pfam" id="PF00589">
    <property type="entry name" value="Phage_integrase"/>
    <property type="match status" value="1"/>
</dbReference>
<evidence type="ECO:0000256" key="4">
    <source>
        <dbReference type="ARBA" id="ARBA00023172"/>
    </source>
</evidence>
<dbReference type="Gene3D" id="1.10.150.130">
    <property type="match status" value="1"/>
</dbReference>
<dbReference type="PANTHER" id="PTHR30629:SF6">
    <property type="entry name" value="PROPHAGE INTEGRASE INTA-RELATED"/>
    <property type="match status" value="1"/>
</dbReference>
<dbReference type="SUPFAM" id="SSF56349">
    <property type="entry name" value="DNA breaking-rejoining enzymes"/>
    <property type="match status" value="1"/>
</dbReference>
<dbReference type="Gene3D" id="3.30.160.390">
    <property type="entry name" value="Integrase, DNA-binding domain"/>
    <property type="match status" value="1"/>
</dbReference>
<comment type="similarity">
    <text evidence="1">Belongs to the 'phage' integrase family.</text>
</comment>
<organism evidence="6 7">
    <name type="scientific">Paraglaciecola polaris LMG 21857</name>
    <dbReference type="NCBI Taxonomy" id="1129793"/>
    <lineage>
        <taxon>Bacteria</taxon>
        <taxon>Pseudomonadati</taxon>
        <taxon>Pseudomonadota</taxon>
        <taxon>Gammaproteobacteria</taxon>
        <taxon>Alteromonadales</taxon>
        <taxon>Alteromonadaceae</taxon>
        <taxon>Paraglaciecola</taxon>
    </lineage>
</organism>
<feature type="domain" description="Tyr recombinase" evidence="5">
    <location>
        <begin position="209"/>
        <end position="386"/>
    </location>
</feature>
<dbReference type="Gene3D" id="1.10.443.10">
    <property type="entry name" value="Intergrase catalytic core"/>
    <property type="match status" value="1"/>
</dbReference>
<evidence type="ECO:0000313" key="7">
    <source>
        <dbReference type="Proteomes" id="UP000006322"/>
    </source>
</evidence>
<dbReference type="Proteomes" id="UP000006322">
    <property type="component" value="Unassembled WGS sequence"/>
</dbReference>
<keyword evidence="2" id="KW-0229">DNA integration</keyword>
<dbReference type="RefSeq" id="WP_007104694.1">
    <property type="nucleotide sequence ID" value="NZ_BAER01000045.1"/>
</dbReference>
<dbReference type="InterPro" id="IPR010998">
    <property type="entry name" value="Integrase_recombinase_N"/>
</dbReference>
<dbReference type="InterPro" id="IPR053876">
    <property type="entry name" value="Phage_int_M"/>
</dbReference>
<protein>
    <submittedName>
        <fullName evidence="6">Prophage CP4-57 integrase</fullName>
    </submittedName>
</protein>
<dbReference type="AlphaFoldDB" id="K7AC36"/>
<dbReference type="GO" id="GO:0003677">
    <property type="term" value="F:DNA binding"/>
    <property type="evidence" value="ECO:0007669"/>
    <property type="project" value="UniProtKB-KW"/>
</dbReference>
<dbReference type="OrthoDB" id="9795573at2"/>
<dbReference type="GO" id="GO:0006310">
    <property type="term" value="P:DNA recombination"/>
    <property type="evidence" value="ECO:0007669"/>
    <property type="project" value="UniProtKB-KW"/>
</dbReference>
<dbReference type="InterPro" id="IPR038488">
    <property type="entry name" value="Integrase_DNA-bd_sf"/>
</dbReference>
<dbReference type="Pfam" id="PF13356">
    <property type="entry name" value="Arm-DNA-bind_3"/>
    <property type="match status" value="1"/>
</dbReference>
<sequence length="415" mass="47178">MARQTLPINPTQLANLKPKEKEFNLADGNGLMLRVKPTGTKSWLFNYSHPITKKRSNIGIGTYPNTSLAQAREIRKNYLALLAQGIDPKSHREESEQQKQDAHNNTFHAVATRWMEIKRTKVKETSADKIWRSLENDVFPRIGKLPVDQITAPKAIQVLSDIVGRNSYEIARKVARRMYNVMTHAVNTGLVHHNPLAGIKETIPANKAVNYPTLAPDELPELMKAINFASIKFSTRCLIEWQLHTMVRPGEAAQAMWSDIDYERKLWVIPAERMKMNKEHHIPLSDQALAILELMKPFSAHRANIFPSYKHPNRAANKETANMALKRMGFTGRLVAHGLRALASTTLNEQGFDRDVIEAALAHSDRDQVRAAYNRATYLEQRRVMMVWWSTHIEQAAMGNMSLANAKQTLRLVNQ</sequence>
<evidence type="ECO:0000313" key="6">
    <source>
        <dbReference type="EMBL" id="GAC32910.1"/>
    </source>
</evidence>
<dbReference type="STRING" id="1129793.GPLA_2003"/>
<gene>
    <name evidence="6" type="primary">intA</name>
    <name evidence="6" type="ORF">GPLA_2003</name>
</gene>
<keyword evidence="3" id="KW-0238">DNA-binding</keyword>
<comment type="caution">
    <text evidence="6">The sequence shown here is derived from an EMBL/GenBank/DDBJ whole genome shotgun (WGS) entry which is preliminary data.</text>
</comment>
<keyword evidence="4" id="KW-0233">DNA recombination</keyword>
<dbReference type="InterPro" id="IPR011010">
    <property type="entry name" value="DNA_brk_join_enz"/>
</dbReference>